<dbReference type="Pfam" id="PF13365">
    <property type="entry name" value="Trypsin_2"/>
    <property type="match status" value="1"/>
</dbReference>
<dbReference type="Gene3D" id="2.40.10.10">
    <property type="entry name" value="Trypsin-like serine proteases"/>
    <property type="match status" value="2"/>
</dbReference>
<dbReference type="PANTHER" id="PTHR43019:SF23">
    <property type="entry name" value="PROTEASE DO-LIKE 5, CHLOROPLASTIC"/>
    <property type="match status" value="1"/>
</dbReference>
<dbReference type="SUPFAM" id="SSF50494">
    <property type="entry name" value="Trypsin-like serine proteases"/>
    <property type="match status" value="1"/>
</dbReference>
<gene>
    <name evidence="4" type="ORF">MM415A00922_0011</name>
    <name evidence="3" type="ORF">MM415B02037_0012</name>
    <name evidence="2" type="ORF">TM448A00944_0012</name>
    <name evidence="5" type="ORF">TM448B03639_0011</name>
</gene>
<evidence type="ECO:0000313" key="4">
    <source>
        <dbReference type="EMBL" id="QJA79260.1"/>
    </source>
</evidence>
<dbReference type="InterPro" id="IPR009003">
    <property type="entry name" value="Peptidase_S1_PA"/>
</dbReference>
<dbReference type="PANTHER" id="PTHR43019">
    <property type="entry name" value="SERINE ENDOPROTEASE DEGS"/>
    <property type="match status" value="1"/>
</dbReference>
<evidence type="ECO:0000313" key="5">
    <source>
        <dbReference type="EMBL" id="QJI02798.1"/>
    </source>
</evidence>
<dbReference type="InterPro" id="IPR043504">
    <property type="entry name" value="Peptidase_S1_PA_chymotrypsin"/>
</dbReference>
<dbReference type="PRINTS" id="PR00834">
    <property type="entry name" value="PROTEASES2C"/>
</dbReference>
<dbReference type="EMBL" id="MT145031">
    <property type="protein sequence ID" value="QJI02798.1"/>
    <property type="molecule type" value="Genomic_DNA"/>
</dbReference>
<dbReference type="EMBL" id="MT141164">
    <property type="protein sequence ID" value="QJA55536.1"/>
    <property type="molecule type" value="Genomic_DNA"/>
</dbReference>
<evidence type="ECO:0000313" key="2">
    <source>
        <dbReference type="EMBL" id="QJA48420.1"/>
    </source>
</evidence>
<evidence type="ECO:0000313" key="3">
    <source>
        <dbReference type="EMBL" id="QJA55536.1"/>
    </source>
</evidence>
<dbReference type="GO" id="GO:0004252">
    <property type="term" value="F:serine-type endopeptidase activity"/>
    <property type="evidence" value="ECO:0007669"/>
    <property type="project" value="InterPro"/>
</dbReference>
<organism evidence="2">
    <name type="scientific">viral metagenome</name>
    <dbReference type="NCBI Taxonomy" id="1070528"/>
    <lineage>
        <taxon>unclassified sequences</taxon>
        <taxon>metagenomes</taxon>
        <taxon>organismal metagenomes</taxon>
    </lineage>
</organism>
<accession>A0A6H1ZMI7</accession>
<dbReference type="EMBL" id="MT144083">
    <property type="protein sequence ID" value="QJA48420.1"/>
    <property type="molecule type" value="Genomic_DNA"/>
</dbReference>
<protein>
    <submittedName>
        <fullName evidence="2">Putative trypsin-like peptidase domain containing protein</fullName>
    </submittedName>
</protein>
<evidence type="ECO:0000256" key="1">
    <source>
        <dbReference type="SAM" id="MobiDB-lite"/>
    </source>
</evidence>
<dbReference type="GO" id="GO:0006508">
    <property type="term" value="P:proteolysis"/>
    <property type="evidence" value="ECO:0007669"/>
    <property type="project" value="InterPro"/>
</dbReference>
<dbReference type="AlphaFoldDB" id="A0A6H1ZMI7"/>
<feature type="region of interest" description="Disordered" evidence="1">
    <location>
        <begin position="256"/>
        <end position="277"/>
    </location>
</feature>
<reference evidence="2" key="1">
    <citation type="submission" date="2020-03" db="EMBL/GenBank/DDBJ databases">
        <title>The deep terrestrial virosphere.</title>
        <authorList>
            <person name="Holmfeldt K."/>
            <person name="Nilsson E."/>
            <person name="Simone D."/>
            <person name="Lopez-Fernandez M."/>
            <person name="Wu X."/>
            <person name="de Brujin I."/>
            <person name="Lundin D."/>
            <person name="Andersson A."/>
            <person name="Bertilsson S."/>
            <person name="Dopson M."/>
        </authorList>
    </citation>
    <scope>NUCLEOTIDE SEQUENCE</scope>
    <source>
        <strain evidence="4">MM415A00922</strain>
        <strain evidence="3">MM415B02037</strain>
        <strain evidence="2">TM448A00944</strain>
        <strain evidence="5">TM448B03639</strain>
    </source>
</reference>
<name>A0A6H1ZMI7_9ZZZZ</name>
<dbReference type="InterPro" id="IPR001940">
    <property type="entry name" value="Peptidase_S1C"/>
</dbReference>
<dbReference type="EMBL" id="MT142374">
    <property type="protein sequence ID" value="QJA79260.1"/>
    <property type="molecule type" value="Genomic_DNA"/>
</dbReference>
<proteinExistence type="predicted"/>
<sequence length="277" mass="31450">MDIKEKHEKMFYPTVRVRTDKAGGSGTIVYSDLVPGSDSEYETYVLTNNHVIEGNVTVGKEWSTLLQREIKRDTFRECTAEFFEFEYDSWEGGSRMLKADIKCYHKEMDLALLQLISTKKAPYVATLFPKDEHKKRLRVFQEVYAVGCGMGHPTIATRGHLNGFSDVIDNHPYIISSAPTIYGNSGGSLYLEETGEFIGVPSRITVAGGMFGGTDAITHMSYAIPVWSVYKFLEDQIFDFIFKPDKSSKECMIERKAKRERDERQMAVDVSREEIAS</sequence>